<keyword evidence="1" id="KW-0472">Membrane</keyword>
<organism evidence="2 3">
    <name type="scientific">Pseudomonas helleri</name>
    <dbReference type="NCBI Taxonomy" id="1608996"/>
    <lineage>
        <taxon>Bacteria</taxon>
        <taxon>Pseudomonadati</taxon>
        <taxon>Pseudomonadota</taxon>
        <taxon>Gammaproteobacteria</taxon>
        <taxon>Pseudomonadales</taxon>
        <taxon>Pseudomonadaceae</taxon>
        <taxon>Pseudomonas</taxon>
    </lineage>
</organism>
<name>A0A7X1WRC7_9PSED</name>
<accession>A0A7X1WRC7</accession>
<protein>
    <submittedName>
        <fullName evidence="2">Uncharacterized protein</fullName>
    </submittedName>
</protein>
<proteinExistence type="predicted"/>
<evidence type="ECO:0000313" key="3">
    <source>
        <dbReference type="Proteomes" id="UP000447574"/>
    </source>
</evidence>
<evidence type="ECO:0000313" key="2">
    <source>
        <dbReference type="EMBL" id="MQT73321.1"/>
    </source>
</evidence>
<feature type="transmembrane region" description="Helical" evidence="1">
    <location>
        <begin position="32"/>
        <end position="50"/>
    </location>
</feature>
<feature type="transmembrane region" description="Helical" evidence="1">
    <location>
        <begin position="70"/>
        <end position="90"/>
    </location>
</feature>
<gene>
    <name evidence="2" type="ORF">GHO37_03245</name>
</gene>
<dbReference type="Proteomes" id="UP000447574">
    <property type="component" value="Unassembled WGS sequence"/>
</dbReference>
<sequence length="125" mass="13832">MTDLLTKLQALNKEQGAKVLLYCDLRGMQRDLVVRGAWGVALLGLAMIVLNSLGRSDNSLLAPYLDWVGLGIGFVALLYGGLSLFMVWSIRATRHSLYEMGVRPGLVEQLDALPSKALARRRFEQ</sequence>
<keyword evidence="1" id="KW-1133">Transmembrane helix</keyword>
<comment type="caution">
    <text evidence="2">The sequence shown here is derived from an EMBL/GenBank/DDBJ whole genome shotgun (WGS) entry which is preliminary data.</text>
</comment>
<dbReference type="EMBL" id="WIWF01000007">
    <property type="protein sequence ID" value="MQT73321.1"/>
    <property type="molecule type" value="Genomic_DNA"/>
</dbReference>
<reference evidence="2 3" key="1">
    <citation type="submission" date="2019-10" db="EMBL/GenBank/DDBJ databases">
        <title>Evaluation of single-gene subtyping targets for Pseudomonas.</title>
        <authorList>
            <person name="Reichler S.J."/>
            <person name="Orsi R.H."/>
            <person name="Wiedmann M."/>
            <person name="Martin N.H."/>
            <person name="Murphy S.I."/>
        </authorList>
    </citation>
    <scope>NUCLEOTIDE SEQUENCE [LARGE SCALE GENOMIC DNA]</scope>
    <source>
        <strain evidence="2 3">FSL R10-2932</strain>
    </source>
</reference>
<dbReference type="RefSeq" id="WP_153437759.1">
    <property type="nucleotide sequence ID" value="NZ_WIWF01000007.1"/>
</dbReference>
<evidence type="ECO:0000256" key="1">
    <source>
        <dbReference type="SAM" id="Phobius"/>
    </source>
</evidence>
<keyword evidence="1" id="KW-0812">Transmembrane</keyword>
<dbReference type="AlphaFoldDB" id="A0A7X1WRC7"/>